<evidence type="ECO:0000313" key="3">
    <source>
        <dbReference type="Proteomes" id="UP000765509"/>
    </source>
</evidence>
<dbReference type="Proteomes" id="UP000765509">
    <property type="component" value="Unassembled WGS sequence"/>
</dbReference>
<evidence type="ECO:0000313" key="2">
    <source>
        <dbReference type="EMBL" id="MBW0501416.1"/>
    </source>
</evidence>
<proteinExistence type="predicted"/>
<gene>
    <name evidence="2" type="ORF">O181_041131</name>
</gene>
<dbReference type="EMBL" id="AVOT02016308">
    <property type="protein sequence ID" value="MBW0501416.1"/>
    <property type="molecule type" value="Genomic_DNA"/>
</dbReference>
<dbReference type="AlphaFoldDB" id="A0A9Q3HE02"/>
<sequence>MCSSCSTQNHVSPHGVQQGVAFTPYQYAKHVENQSPSNQTEESQRSSTMPVNSMHYPTPANHSLFYHVFPPFIPNIPYQPPQNVRHFDCQLWKPFRWENHPSPHNLAMAISALLFVNHNIPQKASHILHPELNFLIESSISHSGGIFYSKIKIRKDISTTFKNIGLETTLEAYVFCPERSFLNGIASPVQNPLLKCQTHLQPHNHDPPCVESLGHMVPSTHNQAPLSLKFILKKNLIYQPFKTWLARFLFIPGMIDILH</sequence>
<evidence type="ECO:0000256" key="1">
    <source>
        <dbReference type="SAM" id="MobiDB-lite"/>
    </source>
</evidence>
<organism evidence="2 3">
    <name type="scientific">Austropuccinia psidii MF-1</name>
    <dbReference type="NCBI Taxonomy" id="1389203"/>
    <lineage>
        <taxon>Eukaryota</taxon>
        <taxon>Fungi</taxon>
        <taxon>Dikarya</taxon>
        <taxon>Basidiomycota</taxon>
        <taxon>Pucciniomycotina</taxon>
        <taxon>Pucciniomycetes</taxon>
        <taxon>Pucciniales</taxon>
        <taxon>Sphaerophragmiaceae</taxon>
        <taxon>Austropuccinia</taxon>
    </lineage>
</organism>
<reference evidence="2" key="1">
    <citation type="submission" date="2021-03" db="EMBL/GenBank/DDBJ databases">
        <title>Draft genome sequence of rust myrtle Austropuccinia psidii MF-1, a brazilian biotype.</title>
        <authorList>
            <person name="Quecine M.C."/>
            <person name="Pachon D.M.R."/>
            <person name="Bonatelli M.L."/>
            <person name="Correr F.H."/>
            <person name="Franceschini L.M."/>
            <person name="Leite T.F."/>
            <person name="Margarido G.R.A."/>
            <person name="Almeida C.A."/>
            <person name="Ferrarezi J.A."/>
            <person name="Labate C.A."/>
        </authorList>
    </citation>
    <scope>NUCLEOTIDE SEQUENCE</scope>
    <source>
        <strain evidence="2">MF-1</strain>
    </source>
</reference>
<keyword evidence="3" id="KW-1185">Reference proteome</keyword>
<comment type="caution">
    <text evidence="2">The sequence shown here is derived from an EMBL/GenBank/DDBJ whole genome shotgun (WGS) entry which is preliminary data.</text>
</comment>
<protein>
    <submittedName>
        <fullName evidence="2">Uncharacterized protein</fullName>
    </submittedName>
</protein>
<name>A0A9Q3HE02_9BASI</name>
<feature type="compositionally biased region" description="Polar residues" evidence="1">
    <location>
        <begin position="33"/>
        <end position="51"/>
    </location>
</feature>
<accession>A0A9Q3HE02</accession>
<feature type="region of interest" description="Disordered" evidence="1">
    <location>
        <begin position="32"/>
        <end position="53"/>
    </location>
</feature>